<dbReference type="InterPro" id="IPR046342">
    <property type="entry name" value="CBS_dom_sf"/>
</dbReference>
<evidence type="ECO:0000313" key="4">
    <source>
        <dbReference type="EMBL" id="OQW50921.1"/>
    </source>
</evidence>
<evidence type="ECO:0000259" key="3">
    <source>
        <dbReference type="PROSITE" id="PS51371"/>
    </source>
</evidence>
<dbReference type="EMBL" id="LWDL01000023">
    <property type="protein sequence ID" value="OQW50921.1"/>
    <property type="molecule type" value="Genomic_DNA"/>
</dbReference>
<dbReference type="CDD" id="cd04623">
    <property type="entry name" value="CBS_pair_bac_euk"/>
    <property type="match status" value="1"/>
</dbReference>
<evidence type="ECO:0000256" key="1">
    <source>
        <dbReference type="ARBA" id="ARBA00023122"/>
    </source>
</evidence>
<evidence type="ECO:0000256" key="2">
    <source>
        <dbReference type="PROSITE-ProRule" id="PRU00703"/>
    </source>
</evidence>
<dbReference type="RefSeq" id="WP_376803841.1">
    <property type="nucleotide sequence ID" value="NZ_LWDL01000023.1"/>
</dbReference>
<sequence length="143" mass="15170">MIVKQILEAKGGDVATAAPSATIAHVVAMLAKRRIGAVVITGPDDRIVGIASERDVVRALDGEGPSVLDLPVSTIMTRTVATCSQEASIADLMRQMTEGKFRHLPVVVGSTLAGIISIGDVVKYRLSELEHETNTMRDYIATA</sequence>
<dbReference type="InterPro" id="IPR000644">
    <property type="entry name" value="CBS_dom"/>
</dbReference>
<accession>A0A1W9HUM0</accession>
<organism evidence="4 5">
    <name type="scientific">Candidatus Raskinella chloraquaticus</name>
    <dbReference type="NCBI Taxonomy" id="1951219"/>
    <lineage>
        <taxon>Bacteria</taxon>
        <taxon>Pseudomonadati</taxon>
        <taxon>Pseudomonadota</taxon>
        <taxon>Alphaproteobacteria</taxon>
        <taxon>Hyphomicrobiales</taxon>
        <taxon>Phreatobacteraceae</taxon>
        <taxon>Candidatus Raskinella</taxon>
    </lineage>
</organism>
<name>A0A1W9HUM0_9HYPH</name>
<dbReference type="Gene3D" id="3.10.580.10">
    <property type="entry name" value="CBS-domain"/>
    <property type="match status" value="1"/>
</dbReference>
<dbReference type="InterPro" id="IPR044725">
    <property type="entry name" value="CBSX3_CBS_dom"/>
</dbReference>
<reference evidence="4 5" key="1">
    <citation type="journal article" date="2017" name="Water Res.">
        <title>Comammox in drinking water systems.</title>
        <authorList>
            <person name="Wang Y."/>
            <person name="Ma L."/>
            <person name="Mao Y."/>
            <person name="Jiang X."/>
            <person name="Xia Y."/>
            <person name="Yu K."/>
            <person name="Li B."/>
            <person name="Zhang T."/>
        </authorList>
    </citation>
    <scope>NUCLEOTIDE SEQUENCE [LARGE SCALE GENOMIC DNA]</scope>
    <source>
        <strain evidence="4">SG_bin8</strain>
    </source>
</reference>
<dbReference type="STRING" id="1827387.A4S15_12985"/>
<dbReference type="AlphaFoldDB" id="A0A1W9HUM0"/>
<dbReference type="InterPro" id="IPR051257">
    <property type="entry name" value="Diverse_CBS-Domain"/>
</dbReference>
<keyword evidence="1 2" id="KW-0129">CBS domain</keyword>
<proteinExistence type="predicted"/>
<dbReference type="Proteomes" id="UP000192872">
    <property type="component" value="Unassembled WGS sequence"/>
</dbReference>
<dbReference type="PANTHER" id="PTHR43080:SF2">
    <property type="entry name" value="CBS DOMAIN-CONTAINING PROTEIN"/>
    <property type="match status" value="1"/>
</dbReference>
<protein>
    <submittedName>
        <fullName evidence="4">Inosine-5-monophosphate dehydrogenase</fullName>
    </submittedName>
</protein>
<dbReference type="Pfam" id="PF00571">
    <property type="entry name" value="CBS"/>
    <property type="match status" value="2"/>
</dbReference>
<dbReference type="SUPFAM" id="SSF54631">
    <property type="entry name" value="CBS-domain pair"/>
    <property type="match status" value="1"/>
</dbReference>
<feature type="domain" description="CBS" evidence="3">
    <location>
        <begin position="8"/>
        <end position="66"/>
    </location>
</feature>
<feature type="domain" description="CBS" evidence="3">
    <location>
        <begin position="76"/>
        <end position="133"/>
    </location>
</feature>
<evidence type="ECO:0000313" key="5">
    <source>
        <dbReference type="Proteomes" id="UP000192872"/>
    </source>
</evidence>
<comment type="caution">
    <text evidence="4">The sequence shown here is derived from an EMBL/GenBank/DDBJ whole genome shotgun (WGS) entry which is preliminary data.</text>
</comment>
<dbReference type="SMART" id="SM00116">
    <property type="entry name" value="CBS"/>
    <property type="match status" value="2"/>
</dbReference>
<gene>
    <name evidence="4" type="ORF">A4S15_12985</name>
</gene>
<dbReference type="PANTHER" id="PTHR43080">
    <property type="entry name" value="CBS DOMAIN-CONTAINING PROTEIN CBSX3, MITOCHONDRIAL"/>
    <property type="match status" value="1"/>
</dbReference>
<dbReference type="PROSITE" id="PS51371">
    <property type="entry name" value="CBS"/>
    <property type="match status" value="2"/>
</dbReference>